<reference evidence="1 2" key="1">
    <citation type="submission" date="2016-10" db="EMBL/GenBank/DDBJ databases">
        <authorList>
            <person name="Varghese N."/>
            <person name="Submissions S."/>
        </authorList>
    </citation>
    <scope>NUCLEOTIDE SEQUENCE [LARGE SCALE GENOMIC DNA]</scope>
    <source>
        <strain evidence="1 2">DSM 1361</strain>
    </source>
</reference>
<evidence type="ECO:0000313" key="2">
    <source>
        <dbReference type="Proteomes" id="UP000243745"/>
    </source>
</evidence>
<organism evidence="1 2">
    <name type="scientific">Ruminobacter amylophilus</name>
    <dbReference type="NCBI Taxonomy" id="867"/>
    <lineage>
        <taxon>Bacteria</taxon>
        <taxon>Pseudomonadati</taxon>
        <taxon>Pseudomonadota</taxon>
        <taxon>Gammaproteobacteria</taxon>
        <taxon>Aeromonadales</taxon>
        <taxon>Succinivibrionaceae</taxon>
        <taxon>Ruminobacter</taxon>
    </lineage>
</organism>
<dbReference type="AlphaFoldDB" id="A0A662ZGA8"/>
<sequence length="209" mass="24121">MTNNIPFNRAARKICIVCEGNEEYEYLKRLIDLHVWNSIYKVELKNAEGNGNIAARYQDGYQNDVYDAVFVFCDTEKKPHEQYKDIKRKINDIHGLDVAKYVVIFANPCTMQIVSKHWTDQNITSPAKPVNAPLIKSYTGVEKYKGRGDQIEKVMETITSDNYAEMKGRVMQMPTDDEICGSTNFFELLENLESDDCSWIDELNDKLNL</sequence>
<evidence type="ECO:0000313" key="1">
    <source>
        <dbReference type="EMBL" id="SFP07265.1"/>
    </source>
</evidence>
<evidence type="ECO:0008006" key="3">
    <source>
        <dbReference type="Google" id="ProtNLM"/>
    </source>
</evidence>
<dbReference type="EMBL" id="FOXF01000004">
    <property type="protein sequence ID" value="SFP07265.1"/>
    <property type="molecule type" value="Genomic_DNA"/>
</dbReference>
<proteinExistence type="predicted"/>
<protein>
    <recommendedName>
        <fullName evidence="3">RloB-like protein</fullName>
    </recommendedName>
</protein>
<dbReference type="RefSeq" id="WP_093140428.1">
    <property type="nucleotide sequence ID" value="NZ_FOXF01000004.1"/>
</dbReference>
<dbReference type="OrthoDB" id="1769531at2"/>
<accession>A0A662ZGA8</accession>
<gene>
    <name evidence="1" type="ORF">SAMN02910344_00365</name>
</gene>
<name>A0A662ZGA8_9GAMM</name>
<keyword evidence="2" id="KW-1185">Reference proteome</keyword>
<dbReference type="Proteomes" id="UP000243745">
    <property type="component" value="Unassembled WGS sequence"/>
</dbReference>